<dbReference type="AlphaFoldDB" id="A0A2V3DP52"/>
<dbReference type="EMBL" id="QHLZ01000013">
    <property type="protein sequence ID" value="PXA64269.1"/>
    <property type="molecule type" value="Genomic_DNA"/>
</dbReference>
<keyword evidence="2" id="KW-1185">Reference proteome</keyword>
<dbReference type="Proteomes" id="UP000246303">
    <property type="component" value="Unassembled WGS sequence"/>
</dbReference>
<evidence type="ECO:0000313" key="2">
    <source>
        <dbReference type="Proteomes" id="UP000246303"/>
    </source>
</evidence>
<protein>
    <submittedName>
        <fullName evidence="1">Uncharacterized protein</fullName>
    </submittedName>
</protein>
<comment type="caution">
    <text evidence="1">The sequence shown here is derived from an EMBL/GenBank/DDBJ whole genome shotgun (WGS) entry which is preliminary data.</text>
</comment>
<proteinExistence type="predicted"/>
<reference evidence="1 2" key="1">
    <citation type="submission" date="2018-05" db="EMBL/GenBank/DDBJ databases">
        <title>Genetic diversity of glacier-inhabiting Cryobacterium bacteria in China and description of Cryobacterium mengkeensis sp. nov. and Arthrobacter glacialis sp. nov.</title>
        <authorList>
            <person name="Liu Q."/>
            <person name="Xin Y.-H."/>
        </authorList>
    </citation>
    <scope>NUCLEOTIDE SEQUENCE [LARGE SCALE GENOMIC DNA]</scope>
    <source>
        <strain evidence="1 2">GP3</strain>
    </source>
</reference>
<gene>
    <name evidence="1" type="ORF">CVS29_15995</name>
</gene>
<name>A0A2V3DP52_9MICC</name>
<accession>A0A2V3DP52</accession>
<sequence>MATVVLRLRLRLLNRGGAGLLSHSARTTLMRRSRNIDQEQRSKFDGLNVREGVAAHGISEVMTKAGIV</sequence>
<dbReference type="RefSeq" id="WP_110107332.1">
    <property type="nucleotide sequence ID" value="NZ_JACBZZ010000001.1"/>
</dbReference>
<organism evidence="1 2">
    <name type="scientific">Arthrobacter psychrochitiniphilus</name>
    <dbReference type="NCBI Taxonomy" id="291045"/>
    <lineage>
        <taxon>Bacteria</taxon>
        <taxon>Bacillati</taxon>
        <taxon>Actinomycetota</taxon>
        <taxon>Actinomycetes</taxon>
        <taxon>Micrococcales</taxon>
        <taxon>Micrococcaceae</taxon>
        <taxon>Arthrobacter</taxon>
    </lineage>
</organism>
<evidence type="ECO:0000313" key="1">
    <source>
        <dbReference type="EMBL" id="PXA64269.1"/>
    </source>
</evidence>